<comment type="caution">
    <text evidence="2">The sequence shown here is derived from an EMBL/GenBank/DDBJ whole genome shotgun (WGS) entry which is preliminary data.</text>
</comment>
<dbReference type="InterPro" id="IPR050600">
    <property type="entry name" value="SETD3_SETD6_MTase"/>
</dbReference>
<dbReference type="PROSITE" id="PS50280">
    <property type="entry name" value="SET"/>
    <property type="match status" value="1"/>
</dbReference>
<evidence type="ECO:0000313" key="2">
    <source>
        <dbReference type="EMBL" id="KAG7387741.1"/>
    </source>
</evidence>
<dbReference type="CDD" id="cd10527">
    <property type="entry name" value="SET_LSMT"/>
    <property type="match status" value="1"/>
</dbReference>
<dbReference type="Pfam" id="PF00856">
    <property type="entry name" value="SET"/>
    <property type="match status" value="1"/>
</dbReference>
<evidence type="ECO:0000313" key="3">
    <source>
        <dbReference type="Proteomes" id="UP000694044"/>
    </source>
</evidence>
<organism evidence="2 3">
    <name type="scientific">Phytophthora pseudosyringae</name>
    <dbReference type="NCBI Taxonomy" id="221518"/>
    <lineage>
        <taxon>Eukaryota</taxon>
        <taxon>Sar</taxon>
        <taxon>Stramenopiles</taxon>
        <taxon>Oomycota</taxon>
        <taxon>Peronosporomycetes</taxon>
        <taxon>Peronosporales</taxon>
        <taxon>Peronosporaceae</taxon>
        <taxon>Phytophthora</taxon>
    </lineage>
</organism>
<gene>
    <name evidence="2" type="ORF">PHYPSEUDO_013746</name>
</gene>
<sequence length="426" mass="46581">MTTTSPLLEWVATHASSVAVDKNVIDPVSCVASYGEGDRSIVAQSEIQPGAQLVALESGAFLNGSFWLERYDGEDKCKLQEKTNALQLSGTVQTTMALLAELARGARSDFHGYIQQLPTTISLPFTWDGKHREMLNGTTAFPILDDKLVLKMHEDFAAPLAEEFPAIWPAQVSTLEKFHWAYAMVSSRAFKVADAPEPTLLPVIDMANHAAENPAAHIVKTDSGSFQLIALRKVEKNEPVTISYGDLSNAQLLCRYGFVLPTLVPSDSIHITSSELTNAFKECSQNSEDEDAEEDVEADVALVGKGKAKANPAKRRKLAHSQSDDNALFFSLHGDAEQEFGLGDALLSFVMASNLPAEQLYDVLAVVLQHKDKRYSELLSESADDASAEVSAIHQLSQHERQICRRILLGLMSLEESSDSDSDDED</sequence>
<dbReference type="PANTHER" id="PTHR13271:SF151">
    <property type="entry name" value="SET DOMAIN-CONTAINING PROTEIN 4"/>
    <property type="match status" value="1"/>
</dbReference>
<dbReference type="PANTHER" id="PTHR13271">
    <property type="entry name" value="UNCHARACTERIZED PUTATIVE METHYLTRANSFERASE"/>
    <property type="match status" value="1"/>
</dbReference>
<dbReference type="AlphaFoldDB" id="A0A8T1W339"/>
<protein>
    <recommendedName>
        <fullName evidence="1">SET domain-containing protein</fullName>
    </recommendedName>
</protein>
<evidence type="ECO:0000259" key="1">
    <source>
        <dbReference type="PROSITE" id="PS50280"/>
    </source>
</evidence>
<reference evidence="2" key="1">
    <citation type="submission" date="2021-02" db="EMBL/GenBank/DDBJ databases">
        <authorList>
            <person name="Palmer J.M."/>
        </authorList>
    </citation>
    <scope>NUCLEOTIDE SEQUENCE</scope>
    <source>
        <strain evidence="2">SCRP734</strain>
    </source>
</reference>
<feature type="domain" description="SET" evidence="1">
    <location>
        <begin position="16"/>
        <end position="245"/>
    </location>
</feature>
<keyword evidence="3" id="KW-1185">Reference proteome</keyword>
<dbReference type="OrthoDB" id="441812at2759"/>
<dbReference type="EMBL" id="JAGDFM010000073">
    <property type="protein sequence ID" value="KAG7387741.1"/>
    <property type="molecule type" value="Genomic_DNA"/>
</dbReference>
<dbReference type="InterPro" id="IPR001214">
    <property type="entry name" value="SET_dom"/>
</dbReference>
<accession>A0A8T1W339</accession>
<name>A0A8T1W339_9STRA</name>
<dbReference type="Proteomes" id="UP000694044">
    <property type="component" value="Unassembled WGS sequence"/>
</dbReference>
<proteinExistence type="predicted"/>
<dbReference type="GO" id="GO:0016279">
    <property type="term" value="F:protein-lysine N-methyltransferase activity"/>
    <property type="evidence" value="ECO:0007669"/>
    <property type="project" value="TreeGrafter"/>
</dbReference>